<name>A0AAD6ZNZ6_9AGAR</name>
<dbReference type="InterPro" id="IPR040521">
    <property type="entry name" value="KDZ"/>
</dbReference>
<evidence type="ECO:0000256" key="1">
    <source>
        <dbReference type="SAM" id="MobiDB-lite"/>
    </source>
</evidence>
<dbReference type="EMBL" id="JARIHO010000035">
    <property type="protein sequence ID" value="KAJ7331575.1"/>
    <property type="molecule type" value="Genomic_DNA"/>
</dbReference>
<comment type="caution">
    <text evidence="2">The sequence shown here is derived from an EMBL/GenBank/DDBJ whole genome shotgun (WGS) entry which is preliminary data.</text>
</comment>
<dbReference type="Pfam" id="PF18758">
    <property type="entry name" value="KDZ"/>
    <property type="match status" value="1"/>
</dbReference>
<proteinExistence type="predicted"/>
<sequence length="472" mass="51660">MGKRSKKSKIRYGSKLPGAHGVTKTIPLNKTKLIYNTRTPSPFLLMRRPSSGRLLSLDSRAYLAEQLTSAYDAYLEIQRRVDQRIKVALGRDDTWDAKNVCPPCFYRVEDEAPPKYSFLGALDGGSSLKLVDSTFRAGNPRFDNRKTTSFRWLTPTEVDRFKDEVSMATPTALAAVAESLAAAPSAASAAPPAGSTPAGPASATTVRPATSSGPSLSAPGRAETVASPSLAHLDNSPAPDSPNGFDSSQDPADDVAWLNINELTEQETDELTNNVNNCVERWKAAGPEARKKIFALFAVAGIFISVRRHSHRGVLSAILSFSLAHLMKYPLTIVARLLELHGSDIALGYDIISLGRDVVRLRLRGVVPAWHEHAHNRSCQLGWHPMYMEGVGLEDFEECERTFSLSNHLASCTRLATGPLKVRLELRWLVQTFKTANSTFTLRGVRTRKAKILKHLDPCPDTQGLEPVHPGS</sequence>
<dbReference type="PANTHER" id="PTHR33096:SF1">
    <property type="entry name" value="CXC1-LIKE CYSTEINE CLUSTER ASSOCIATED WITH KDZ TRANSPOSASES DOMAIN-CONTAINING PROTEIN"/>
    <property type="match status" value="1"/>
</dbReference>
<evidence type="ECO:0000313" key="3">
    <source>
        <dbReference type="Proteomes" id="UP001218218"/>
    </source>
</evidence>
<feature type="compositionally biased region" description="Low complexity" evidence="1">
    <location>
        <begin position="187"/>
        <end position="206"/>
    </location>
</feature>
<feature type="region of interest" description="Disordered" evidence="1">
    <location>
        <begin position="187"/>
        <end position="251"/>
    </location>
</feature>
<reference evidence="2" key="1">
    <citation type="submission" date="2023-03" db="EMBL/GenBank/DDBJ databases">
        <title>Massive genome expansion in bonnet fungi (Mycena s.s.) driven by repeated elements and novel gene families across ecological guilds.</title>
        <authorList>
            <consortium name="Lawrence Berkeley National Laboratory"/>
            <person name="Harder C.B."/>
            <person name="Miyauchi S."/>
            <person name="Viragh M."/>
            <person name="Kuo A."/>
            <person name="Thoen E."/>
            <person name="Andreopoulos B."/>
            <person name="Lu D."/>
            <person name="Skrede I."/>
            <person name="Drula E."/>
            <person name="Henrissat B."/>
            <person name="Morin E."/>
            <person name="Kohler A."/>
            <person name="Barry K."/>
            <person name="LaButti K."/>
            <person name="Morin E."/>
            <person name="Salamov A."/>
            <person name="Lipzen A."/>
            <person name="Mereny Z."/>
            <person name="Hegedus B."/>
            <person name="Baldrian P."/>
            <person name="Stursova M."/>
            <person name="Weitz H."/>
            <person name="Taylor A."/>
            <person name="Grigoriev I.V."/>
            <person name="Nagy L.G."/>
            <person name="Martin F."/>
            <person name="Kauserud H."/>
        </authorList>
    </citation>
    <scope>NUCLEOTIDE SEQUENCE</scope>
    <source>
        <strain evidence="2">CBHHK002</strain>
    </source>
</reference>
<dbReference type="AlphaFoldDB" id="A0AAD6ZNZ6"/>
<organism evidence="2 3">
    <name type="scientific">Mycena albidolilacea</name>
    <dbReference type="NCBI Taxonomy" id="1033008"/>
    <lineage>
        <taxon>Eukaryota</taxon>
        <taxon>Fungi</taxon>
        <taxon>Dikarya</taxon>
        <taxon>Basidiomycota</taxon>
        <taxon>Agaricomycotina</taxon>
        <taxon>Agaricomycetes</taxon>
        <taxon>Agaricomycetidae</taxon>
        <taxon>Agaricales</taxon>
        <taxon>Marasmiineae</taxon>
        <taxon>Mycenaceae</taxon>
        <taxon>Mycena</taxon>
    </lineage>
</organism>
<gene>
    <name evidence="2" type="ORF">DFH08DRAFT_814884</name>
</gene>
<protein>
    <submittedName>
        <fullName evidence="2">Uncharacterized protein</fullName>
    </submittedName>
</protein>
<dbReference type="PANTHER" id="PTHR33096">
    <property type="entry name" value="CXC2 DOMAIN-CONTAINING PROTEIN"/>
    <property type="match status" value="1"/>
</dbReference>
<evidence type="ECO:0000313" key="2">
    <source>
        <dbReference type="EMBL" id="KAJ7331575.1"/>
    </source>
</evidence>
<dbReference type="Proteomes" id="UP001218218">
    <property type="component" value="Unassembled WGS sequence"/>
</dbReference>
<keyword evidence="3" id="KW-1185">Reference proteome</keyword>
<accession>A0AAD6ZNZ6</accession>